<reference evidence="1" key="1">
    <citation type="submission" date="2024-05" db="EMBL/GenBank/DDBJ databases">
        <title>Isolation and characterization of Sporomusa carbonis sp. nov., a carboxydotrophic hydrogenogen in the genus of Sporomusa isolated from a charcoal burning pile.</title>
        <authorList>
            <person name="Boeer T."/>
            <person name="Rosenbaum F."/>
            <person name="Eysell L."/>
            <person name="Mueller V."/>
            <person name="Daniel R."/>
            <person name="Poehlein A."/>
        </authorList>
    </citation>
    <scope>NUCLEOTIDE SEQUENCE [LARGE SCALE GENOMIC DNA]</scope>
    <source>
        <strain evidence="1">DSM 10669</strain>
    </source>
</reference>
<accession>A0ABZ3IGM1</accession>
<keyword evidence="2" id="KW-1185">Reference proteome</keyword>
<sequence>MKRDAWRLAVLDAVFEALSSNKAKNIRNGLKL</sequence>
<evidence type="ECO:0000313" key="1">
    <source>
        <dbReference type="EMBL" id="XFO64832.1"/>
    </source>
</evidence>
<evidence type="ECO:0000313" key="2">
    <source>
        <dbReference type="Proteomes" id="UP000216752"/>
    </source>
</evidence>
<dbReference type="Proteomes" id="UP000216752">
    <property type="component" value="Chromosome"/>
</dbReference>
<organism evidence="1 2">
    <name type="scientific">Sporomusa silvacetica DSM 10669</name>
    <dbReference type="NCBI Taxonomy" id="1123289"/>
    <lineage>
        <taxon>Bacteria</taxon>
        <taxon>Bacillati</taxon>
        <taxon>Bacillota</taxon>
        <taxon>Negativicutes</taxon>
        <taxon>Selenomonadales</taxon>
        <taxon>Sporomusaceae</taxon>
        <taxon>Sporomusa</taxon>
    </lineage>
</organism>
<protein>
    <submittedName>
        <fullName evidence="1">Uncharacterized protein</fullName>
    </submittedName>
</protein>
<gene>
    <name evidence="1" type="ORF">SPSIL_009410</name>
</gene>
<proteinExistence type="predicted"/>
<dbReference type="EMBL" id="CP155573">
    <property type="protein sequence ID" value="XFO64832.1"/>
    <property type="molecule type" value="Genomic_DNA"/>
</dbReference>
<name>A0ABZ3IGM1_9FIRM</name>